<sequence length="25" mass="2990">MTVEYIFYLFAPKALENFLNLHPSM</sequence>
<evidence type="ECO:0000313" key="1">
    <source>
        <dbReference type="EMBL" id="KKK89400.1"/>
    </source>
</evidence>
<name>A0A0F8ZTX6_9ZZZZ</name>
<proteinExistence type="predicted"/>
<feature type="non-terminal residue" evidence="1">
    <location>
        <position position="25"/>
    </location>
</feature>
<organism evidence="1">
    <name type="scientific">marine sediment metagenome</name>
    <dbReference type="NCBI Taxonomy" id="412755"/>
    <lineage>
        <taxon>unclassified sequences</taxon>
        <taxon>metagenomes</taxon>
        <taxon>ecological metagenomes</taxon>
    </lineage>
</organism>
<accession>A0A0F8ZTX6</accession>
<dbReference type="AlphaFoldDB" id="A0A0F8ZTX6"/>
<comment type="caution">
    <text evidence="1">The sequence shown here is derived from an EMBL/GenBank/DDBJ whole genome shotgun (WGS) entry which is preliminary data.</text>
</comment>
<reference evidence="1" key="1">
    <citation type="journal article" date="2015" name="Nature">
        <title>Complex archaea that bridge the gap between prokaryotes and eukaryotes.</title>
        <authorList>
            <person name="Spang A."/>
            <person name="Saw J.H."/>
            <person name="Jorgensen S.L."/>
            <person name="Zaremba-Niedzwiedzka K."/>
            <person name="Martijn J."/>
            <person name="Lind A.E."/>
            <person name="van Eijk R."/>
            <person name="Schleper C."/>
            <person name="Guy L."/>
            <person name="Ettema T.J."/>
        </authorList>
    </citation>
    <scope>NUCLEOTIDE SEQUENCE</scope>
</reference>
<dbReference type="EMBL" id="LAZR01049548">
    <property type="protein sequence ID" value="KKK89400.1"/>
    <property type="molecule type" value="Genomic_DNA"/>
</dbReference>
<protein>
    <submittedName>
        <fullName evidence="1">Uncharacterized protein</fullName>
    </submittedName>
</protein>
<gene>
    <name evidence="1" type="ORF">LCGC14_2733500</name>
</gene>